<dbReference type="AlphaFoldDB" id="A0A5J4SQ96"/>
<dbReference type="PANTHER" id="PTHR34978">
    <property type="entry name" value="POSSIBLE SENSOR-TRANSDUCER PROTEIN BLAR"/>
    <property type="match status" value="1"/>
</dbReference>
<reference evidence="3" key="1">
    <citation type="submission" date="2019-03" db="EMBL/GenBank/DDBJ databases">
        <title>Single cell metagenomics reveals metabolic interactions within the superorganism composed of flagellate Streblomastix strix and complex community of Bacteroidetes bacteria on its surface.</title>
        <authorList>
            <person name="Treitli S.C."/>
            <person name="Kolisko M."/>
            <person name="Husnik F."/>
            <person name="Keeling P."/>
            <person name="Hampl V."/>
        </authorList>
    </citation>
    <scope>NUCLEOTIDE SEQUENCE</scope>
    <source>
        <strain evidence="3">STM</strain>
    </source>
</reference>
<keyword evidence="1" id="KW-0812">Transmembrane</keyword>
<feature type="domain" description="Peptidase M56" evidence="2">
    <location>
        <begin position="165"/>
        <end position="269"/>
    </location>
</feature>
<evidence type="ECO:0000313" key="3">
    <source>
        <dbReference type="EMBL" id="KAA6347553.1"/>
    </source>
</evidence>
<dbReference type="InterPro" id="IPR039426">
    <property type="entry name" value="TonB-dep_rcpt-like"/>
</dbReference>
<accession>A0A5J4SQ96</accession>
<proteinExistence type="predicted"/>
<feature type="transmembrane region" description="Helical" evidence="1">
    <location>
        <begin position="37"/>
        <end position="58"/>
    </location>
</feature>
<dbReference type="PANTHER" id="PTHR34978:SF3">
    <property type="entry name" value="SLR0241 PROTEIN"/>
    <property type="match status" value="1"/>
</dbReference>
<keyword evidence="1" id="KW-0472">Membrane</keyword>
<dbReference type="InterPro" id="IPR037066">
    <property type="entry name" value="Plug_dom_sf"/>
</dbReference>
<dbReference type="SUPFAM" id="SSF56935">
    <property type="entry name" value="Porins"/>
    <property type="match status" value="1"/>
</dbReference>
<name>A0A5J4SQ96_9ZZZZ</name>
<evidence type="ECO:0000256" key="1">
    <source>
        <dbReference type="SAM" id="Phobius"/>
    </source>
</evidence>
<feature type="transmembrane region" description="Helical" evidence="1">
    <location>
        <begin position="278"/>
        <end position="297"/>
    </location>
</feature>
<gene>
    <name evidence="3" type="ORF">EZS27_004984</name>
</gene>
<dbReference type="PROSITE" id="PS52016">
    <property type="entry name" value="TONB_DEPENDENT_REC_3"/>
    <property type="match status" value="1"/>
</dbReference>
<dbReference type="InterPro" id="IPR008756">
    <property type="entry name" value="Peptidase_M56"/>
</dbReference>
<dbReference type="EMBL" id="SNRY01000092">
    <property type="protein sequence ID" value="KAA6347553.1"/>
    <property type="molecule type" value="Genomic_DNA"/>
</dbReference>
<evidence type="ECO:0000259" key="2">
    <source>
        <dbReference type="Pfam" id="PF05569"/>
    </source>
</evidence>
<dbReference type="InterPro" id="IPR052173">
    <property type="entry name" value="Beta-lactam_resp_regulator"/>
</dbReference>
<feature type="transmembrane region" description="Helical" evidence="1">
    <location>
        <begin position="6"/>
        <end position="25"/>
    </location>
</feature>
<keyword evidence="1" id="KW-1133">Transmembrane helix</keyword>
<comment type="caution">
    <text evidence="3">The sequence shown here is derived from an EMBL/GenBank/DDBJ whole genome shotgun (WGS) entry which is preliminary data.</text>
</comment>
<organism evidence="3">
    <name type="scientific">termite gut metagenome</name>
    <dbReference type="NCBI Taxonomy" id="433724"/>
    <lineage>
        <taxon>unclassified sequences</taxon>
        <taxon>metagenomes</taxon>
        <taxon>organismal metagenomes</taxon>
    </lineage>
</organism>
<protein>
    <recommendedName>
        <fullName evidence="2">Peptidase M56 domain-containing protein</fullName>
    </recommendedName>
</protein>
<dbReference type="Gene3D" id="2.170.130.10">
    <property type="entry name" value="TonB-dependent receptor, plug domain"/>
    <property type="match status" value="1"/>
</dbReference>
<sequence>MEAFLIYILKSSVCTAAFYLFYRLLLRRETFHRFNRVALLCILLFSAIIPLCEITVFIPQQTGLQQAVPTALNPLLTDVGGQTGTTLQKLQITMFPVKEALKVYWVGFMLFACRGLYSLLQMLLLLRKGERKAKEKGIVLIVHNEEKTAPFSWMKYVAISRKDMEENGREILMHERVHICNLHSIDLLIAGVYILFQWFNPAAWFVKQELQNVHEYEADEAVINQGIDVKKYQLLLIKKAVDTKLYAMANSFNHSKFKNSNLKKRITMMLKEKSNSRAYWKYLYMLPVIVVALSAFAHSEVRRDPYELNEVSGFKTNDSIPPVIMIIHSSSKNSFRFDSDSTMVITDTTSEESPTLELDASAIKIDFSDKVELSSNEIKTSNITPAMTGKIIIKTGDKPLKVPLIIIDGQEITSKTLLSAIDTRFIESISVLKDETATEIYGEKGVNGVINIILKSEEEQNKIKLQNITNPPQSENFHQKDSQEILYPSVEASK</sequence>
<dbReference type="Pfam" id="PF05569">
    <property type="entry name" value="Peptidase_M56"/>
    <property type="match status" value="1"/>
</dbReference>
<feature type="transmembrane region" description="Helical" evidence="1">
    <location>
        <begin position="103"/>
        <end position="126"/>
    </location>
</feature>